<gene>
    <name evidence="1" type="ORF">LEP1GSC060_1531</name>
</gene>
<reference evidence="1" key="1">
    <citation type="submission" date="2013-03" db="EMBL/GenBank/DDBJ databases">
        <authorList>
            <person name="Harkins D.M."/>
            <person name="Durkin A.S."/>
            <person name="Brinkac L.M."/>
            <person name="Haft D.H."/>
            <person name="Selengut J.D."/>
            <person name="Sanka R."/>
            <person name="DePew J."/>
            <person name="Purushe J."/>
            <person name="Hartskeerl R.A."/>
            <person name="Ahmed A."/>
            <person name="van der Linden H."/>
            <person name="Goris M.G.A."/>
            <person name="Vinetz J.M."/>
            <person name="Sutton G.G."/>
            <person name="Nierman W.C."/>
            <person name="Fouts D.E."/>
        </authorList>
    </citation>
    <scope>NUCLEOTIDE SEQUENCE [LARGE SCALE GENOMIC DNA]</scope>
    <source>
        <strain evidence="1">ICFT</strain>
    </source>
</reference>
<accession>N1WGL6</accession>
<dbReference type="EMBL" id="AOHC02000052">
    <property type="protein sequence ID" value="EMY76279.1"/>
    <property type="molecule type" value="Genomic_DNA"/>
</dbReference>
<keyword evidence="2" id="KW-1185">Reference proteome</keyword>
<evidence type="ECO:0000313" key="2">
    <source>
        <dbReference type="Proteomes" id="UP000012313"/>
    </source>
</evidence>
<sequence>MISFLDGETLNMSPLRGRRNVFFVSNASELIEVFESVKKLSADDLDSFFNLEEDIPRWNALIDSMIKQQGEL</sequence>
<dbReference type="AlphaFoldDB" id="N1WGL6"/>
<comment type="caution">
    <text evidence="1">The sequence shown here is derived from an EMBL/GenBank/DDBJ whole genome shotgun (WGS) entry which is preliminary data.</text>
</comment>
<dbReference type="Proteomes" id="UP000012313">
    <property type="component" value="Unassembled WGS sequence"/>
</dbReference>
<evidence type="ECO:0000313" key="1">
    <source>
        <dbReference type="EMBL" id="EMY76279.1"/>
    </source>
</evidence>
<organism evidence="1 2">
    <name type="scientific">Leptospira weilii serovar Ranarum str. ICFT</name>
    <dbReference type="NCBI Taxonomy" id="1218598"/>
    <lineage>
        <taxon>Bacteria</taxon>
        <taxon>Pseudomonadati</taxon>
        <taxon>Spirochaetota</taxon>
        <taxon>Spirochaetia</taxon>
        <taxon>Leptospirales</taxon>
        <taxon>Leptospiraceae</taxon>
        <taxon>Leptospira</taxon>
    </lineage>
</organism>
<name>N1WGL6_9LEPT</name>
<dbReference type="STRING" id="1218598.LEP1GSC060_1531"/>
<proteinExistence type="predicted"/>
<protein>
    <submittedName>
        <fullName evidence="1">Uncharacterized protein</fullName>
    </submittedName>
</protein>